<dbReference type="PANTHER" id="PTHR45947:SF3">
    <property type="entry name" value="SULFOQUINOVOSYL TRANSFERASE SQD2"/>
    <property type="match status" value="1"/>
</dbReference>
<accession>A0A6H1U1E5</accession>
<dbReference type="InterPro" id="IPR001296">
    <property type="entry name" value="Glyco_trans_1"/>
</dbReference>
<dbReference type="Pfam" id="PF00534">
    <property type="entry name" value="Glycos_transf_1"/>
    <property type="match status" value="1"/>
</dbReference>
<evidence type="ECO:0000313" key="3">
    <source>
        <dbReference type="EMBL" id="QIZ72475.1"/>
    </source>
</evidence>
<gene>
    <name evidence="3" type="ORF">HCG48_19365</name>
</gene>
<dbReference type="GO" id="GO:0016758">
    <property type="term" value="F:hexosyltransferase activity"/>
    <property type="evidence" value="ECO:0007669"/>
    <property type="project" value="TreeGrafter"/>
</dbReference>
<proteinExistence type="predicted"/>
<organism evidence="3 4">
    <name type="scientific">Oxynema aestuarii AP17</name>
    <dbReference type="NCBI Taxonomy" id="2064643"/>
    <lineage>
        <taxon>Bacteria</taxon>
        <taxon>Bacillati</taxon>
        <taxon>Cyanobacteriota</taxon>
        <taxon>Cyanophyceae</taxon>
        <taxon>Oscillatoriophycideae</taxon>
        <taxon>Oscillatoriales</taxon>
        <taxon>Oscillatoriaceae</taxon>
        <taxon>Oxynema</taxon>
        <taxon>Oxynema aestuarii</taxon>
    </lineage>
</organism>
<dbReference type="Pfam" id="PF13439">
    <property type="entry name" value="Glyco_transf_4"/>
    <property type="match status" value="1"/>
</dbReference>
<name>A0A6H1U1E5_9CYAN</name>
<dbReference type="PANTHER" id="PTHR45947">
    <property type="entry name" value="SULFOQUINOVOSYL TRANSFERASE SQD2"/>
    <property type="match status" value="1"/>
</dbReference>
<feature type="domain" description="Glycosyltransferase subfamily 4-like N-terminal" evidence="2">
    <location>
        <begin position="14"/>
        <end position="186"/>
    </location>
</feature>
<dbReference type="InterPro" id="IPR050194">
    <property type="entry name" value="Glycosyltransferase_grp1"/>
</dbReference>
<evidence type="ECO:0000259" key="1">
    <source>
        <dbReference type="Pfam" id="PF00534"/>
    </source>
</evidence>
<dbReference type="InterPro" id="IPR028098">
    <property type="entry name" value="Glyco_trans_4-like_N"/>
</dbReference>
<protein>
    <submittedName>
        <fullName evidence="3">Glycosyltransferase</fullName>
    </submittedName>
</protein>
<dbReference type="KEGG" id="oxy:HCG48_19365"/>
<dbReference type="EMBL" id="CP051167">
    <property type="protein sequence ID" value="QIZ72475.1"/>
    <property type="molecule type" value="Genomic_DNA"/>
</dbReference>
<keyword evidence="4" id="KW-1185">Reference proteome</keyword>
<dbReference type="AlphaFoldDB" id="A0A6H1U1E5"/>
<evidence type="ECO:0000259" key="2">
    <source>
        <dbReference type="Pfam" id="PF13439"/>
    </source>
</evidence>
<dbReference type="RefSeq" id="WP_168570623.1">
    <property type="nucleotide sequence ID" value="NZ_CP051167.1"/>
</dbReference>
<sequence length="400" mass="45537">MKILMVVPAIAAIYGGPSQVVLQLARSLGRLGIEVDIVTTSANGNSHLDVPLYRWIDRDFYRIQYFDFWNFGDYRYISFKLTQWLWYRVRAYDIVHTHALFCYPSLPAHWACQQHNVPYVMTPHGMLEPWAMAYKYWKKWLFFKGLEQPAIDRAAAVQALCESEADRARSIAPKTPAIVIPSGIDRADFDRLPDPERFYRVFPETRHKTLILFLGRLHPKKGLDLLASALPQIRAELPQIHVVVAGPDSIGYLPKIKSFFKKVGALDAVTFTGMLQGELKYAALAATDLYISPSYSEGFSLSVLEGMASGLPCVITKGCHFPEAASDRAVWEINPDPVEIAEATIALLKDRRLAREMGDRARQLIFAEYTWERIADRLRSLYLTLGDRDRLSRSVRQLIL</sequence>
<dbReference type="SUPFAM" id="SSF53756">
    <property type="entry name" value="UDP-Glycosyltransferase/glycogen phosphorylase"/>
    <property type="match status" value="1"/>
</dbReference>
<evidence type="ECO:0000313" key="4">
    <source>
        <dbReference type="Proteomes" id="UP000500857"/>
    </source>
</evidence>
<dbReference type="Gene3D" id="3.40.50.2000">
    <property type="entry name" value="Glycogen Phosphorylase B"/>
    <property type="match status" value="2"/>
</dbReference>
<feature type="domain" description="Glycosyl transferase family 1" evidence="1">
    <location>
        <begin position="207"/>
        <end position="363"/>
    </location>
</feature>
<keyword evidence="3" id="KW-0808">Transferase</keyword>
<dbReference type="Proteomes" id="UP000500857">
    <property type="component" value="Chromosome"/>
</dbReference>
<reference evidence="3 4" key="1">
    <citation type="submission" date="2020-04" db="EMBL/GenBank/DDBJ databases">
        <authorList>
            <person name="Basu S."/>
            <person name="Maruthanayagam V."/>
            <person name="Chakraborty S."/>
            <person name="Pramanik A."/>
            <person name="Mukherjee J."/>
            <person name="Brink B."/>
        </authorList>
    </citation>
    <scope>NUCLEOTIDE SEQUENCE [LARGE SCALE GENOMIC DNA]</scope>
    <source>
        <strain evidence="3 4">AP17</strain>
    </source>
</reference>